<accession>A0A8S0Y965</accession>
<keyword evidence="1" id="KW-0732">Signal</keyword>
<reference evidence="3 4" key="1">
    <citation type="submission" date="2020-02" db="EMBL/GenBank/DDBJ databases">
        <authorList>
            <person name="Hogendoorn C."/>
        </authorList>
    </citation>
    <scope>NUCLEOTIDE SEQUENCE [LARGE SCALE GENOMIC DNA]</scope>
    <source>
        <strain evidence="3">METHB21</strain>
    </source>
</reference>
<proteinExistence type="predicted"/>
<dbReference type="EMBL" id="CADCXN010000025">
    <property type="protein sequence ID" value="CAA9889696.1"/>
    <property type="molecule type" value="Genomic_DNA"/>
</dbReference>
<dbReference type="InterPro" id="IPR012312">
    <property type="entry name" value="Hemerythrin-like"/>
</dbReference>
<feature type="domain" description="Hemerythrin-like" evidence="2">
    <location>
        <begin position="50"/>
        <end position="183"/>
    </location>
</feature>
<dbReference type="Pfam" id="PF01814">
    <property type="entry name" value="Hemerythrin"/>
    <property type="match status" value="1"/>
</dbReference>
<keyword evidence="4" id="KW-1185">Reference proteome</keyword>
<dbReference type="Proteomes" id="UP000494216">
    <property type="component" value="Unassembled WGS sequence"/>
</dbReference>
<sequence>MMQYTPRRQFMQKVGTLACGAAVFTQSTFAFAREDATKQKKPDTVEEVSPVEDLMREHSVLDRILLIYDEILWRRLPKNADFPPEVLSKGADLVRRFLEDYHEKLEEDYIFPRFEKAGKLIDLVQVLRIQHRVGRQLTDVIKRTTLQTVKTPAERDKLSNTLRKFVRMYRPHAAREDTVLFPAFRFLVSTHEYAALGEEFEDKEHALFGKEGFEKIVAEVGDLERMLGLNDLASFTPKLD</sequence>
<dbReference type="RefSeq" id="WP_217426411.1">
    <property type="nucleotide sequence ID" value="NZ_CADCXN010000025.1"/>
</dbReference>
<dbReference type="PANTHER" id="PTHR39966:SF1">
    <property type="entry name" value="HEMERYTHRIN-LIKE DOMAIN-CONTAINING PROTEIN"/>
    <property type="match status" value="1"/>
</dbReference>
<evidence type="ECO:0000259" key="2">
    <source>
        <dbReference type="Pfam" id="PF01814"/>
    </source>
</evidence>
<dbReference type="CDD" id="cd12108">
    <property type="entry name" value="Hr-like"/>
    <property type="match status" value="1"/>
</dbReference>
<gene>
    <name evidence="3" type="ORF">METHB2_1200003</name>
</gene>
<dbReference type="GO" id="GO:0005886">
    <property type="term" value="C:plasma membrane"/>
    <property type="evidence" value="ECO:0007669"/>
    <property type="project" value="TreeGrafter"/>
</dbReference>
<organism evidence="3 4">
    <name type="scientific">Candidatus Methylobacter favarea</name>
    <dbReference type="NCBI Taxonomy" id="2707345"/>
    <lineage>
        <taxon>Bacteria</taxon>
        <taxon>Pseudomonadati</taxon>
        <taxon>Pseudomonadota</taxon>
        <taxon>Gammaproteobacteria</taxon>
        <taxon>Methylococcales</taxon>
        <taxon>Methylococcaceae</taxon>
        <taxon>Methylobacter</taxon>
    </lineage>
</organism>
<dbReference type="AlphaFoldDB" id="A0A8S0Y965"/>
<name>A0A8S0Y965_9GAMM</name>
<feature type="chain" id="PRO_5035935717" description="Hemerythrin-like domain-containing protein" evidence="1">
    <location>
        <begin position="33"/>
        <end position="240"/>
    </location>
</feature>
<evidence type="ECO:0000256" key="1">
    <source>
        <dbReference type="SAM" id="SignalP"/>
    </source>
</evidence>
<protein>
    <recommendedName>
        <fullName evidence="2">Hemerythrin-like domain-containing protein</fullName>
    </recommendedName>
</protein>
<feature type="signal peptide" evidence="1">
    <location>
        <begin position="1"/>
        <end position="32"/>
    </location>
</feature>
<comment type="caution">
    <text evidence="3">The sequence shown here is derived from an EMBL/GenBank/DDBJ whole genome shotgun (WGS) entry which is preliminary data.</text>
</comment>
<evidence type="ECO:0000313" key="3">
    <source>
        <dbReference type="EMBL" id="CAA9889696.1"/>
    </source>
</evidence>
<evidence type="ECO:0000313" key="4">
    <source>
        <dbReference type="Proteomes" id="UP000494216"/>
    </source>
</evidence>
<dbReference type="Gene3D" id="1.20.120.520">
    <property type="entry name" value="nmb1532 protein domain like"/>
    <property type="match status" value="1"/>
</dbReference>
<dbReference type="PANTHER" id="PTHR39966">
    <property type="entry name" value="BLL2471 PROTEIN-RELATED"/>
    <property type="match status" value="1"/>
</dbReference>